<dbReference type="EMBL" id="JAHLKM010000002">
    <property type="protein sequence ID" value="MCQ4332588.1"/>
    <property type="molecule type" value="Genomic_DNA"/>
</dbReference>
<feature type="compositionally biased region" description="Basic and acidic residues" evidence="1">
    <location>
        <begin position="44"/>
        <end position="60"/>
    </location>
</feature>
<proteinExistence type="predicted"/>
<dbReference type="AlphaFoldDB" id="A0A9R1CPH5"/>
<evidence type="ECO:0000313" key="3">
    <source>
        <dbReference type="Proteomes" id="UP001139494"/>
    </source>
</evidence>
<name>A0A9R1CPH5_9EURY</name>
<accession>A0A9R1CPH5</accession>
<comment type="caution">
    <text evidence="2">The sequence shown here is derived from an EMBL/GenBank/DDBJ whole genome shotgun (WGS) entry which is preliminary data.</text>
</comment>
<organism evidence="2 3">
    <name type="scientific">Natronomonas aquatica</name>
    <dbReference type="NCBI Taxonomy" id="2841590"/>
    <lineage>
        <taxon>Archaea</taxon>
        <taxon>Methanobacteriati</taxon>
        <taxon>Methanobacteriota</taxon>
        <taxon>Stenosarchaea group</taxon>
        <taxon>Halobacteria</taxon>
        <taxon>Halobacteriales</taxon>
        <taxon>Natronomonadaceae</taxon>
        <taxon>Natronomonas</taxon>
    </lineage>
</organism>
<evidence type="ECO:0000313" key="2">
    <source>
        <dbReference type="EMBL" id="MCQ4332588.1"/>
    </source>
</evidence>
<keyword evidence="3" id="KW-1185">Reference proteome</keyword>
<protein>
    <submittedName>
        <fullName evidence="2">Uncharacterized protein</fullName>
    </submittedName>
</protein>
<feature type="region of interest" description="Disordered" evidence="1">
    <location>
        <begin position="41"/>
        <end position="60"/>
    </location>
</feature>
<dbReference type="RefSeq" id="WP_256028514.1">
    <property type="nucleotide sequence ID" value="NZ_JAHLKM010000002.1"/>
</dbReference>
<sequence length="60" mass="6617">MPARYTCDGCGAALGALEDLHRESTQTGRSWYCGYCRTPVPDSIGERLSHRSDGSPTDRR</sequence>
<dbReference type="Proteomes" id="UP001139494">
    <property type="component" value="Unassembled WGS sequence"/>
</dbReference>
<gene>
    <name evidence="2" type="ORF">KM295_03600</name>
</gene>
<evidence type="ECO:0000256" key="1">
    <source>
        <dbReference type="SAM" id="MobiDB-lite"/>
    </source>
</evidence>
<reference evidence="2" key="1">
    <citation type="journal article" date="2023" name="Front. Microbiol.">
        <title>Genomic-based phylogenetic and metabolic analyses of the genus Natronomonas, and description of Natronomonas aquatica sp. nov.</title>
        <authorList>
            <person name="Garcia-Roldan A."/>
            <person name="Duran-Viseras A."/>
            <person name="de la Haba R.R."/>
            <person name="Corral P."/>
            <person name="Sanchez-Porro C."/>
            <person name="Ventosa A."/>
        </authorList>
    </citation>
    <scope>NUCLEOTIDE SEQUENCE</scope>
    <source>
        <strain evidence="2">F2-12</strain>
    </source>
</reference>